<reference evidence="3 4" key="1">
    <citation type="submission" date="2016-05" db="EMBL/GenBank/DDBJ databases">
        <title>A degradative enzymes factory behind the ericoid mycorrhizal symbiosis.</title>
        <authorList>
            <consortium name="DOE Joint Genome Institute"/>
            <person name="Martino E."/>
            <person name="Morin E."/>
            <person name="Grelet G."/>
            <person name="Kuo A."/>
            <person name="Kohler A."/>
            <person name="Daghino S."/>
            <person name="Barry K."/>
            <person name="Choi C."/>
            <person name="Cichocki N."/>
            <person name="Clum A."/>
            <person name="Copeland A."/>
            <person name="Hainaut M."/>
            <person name="Haridas S."/>
            <person name="Labutti K."/>
            <person name="Lindquist E."/>
            <person name="Lipzen A."/>
            <person name="Khouja H.-R."/>
            <person name="Murat C."/>
            <person name="Ohm R."/>
            <person name="Olson A."/>
            <person name="Spatafora J."/>
            <person name="Veneault-Fourrey C."/>
            <person name="Henrissat B."/>
            <person name="Grigoriev I."/>
            <person name="Martin F."/>
            <person name="Perotto S."/>
        </authorList>
    </citation>
    <scope>NUCLEOTIDE SEQUENCE [LARGE SCALE GENOMIC DNA]</scope>
    <source>
        <strain evidence="3 4">UAMH 7357</strain>
    </source>
</reference>
<evidence type="ECO:0000256" key="2">
    <source>
        <dbReference type="SAM" id="Phobius"/>
    </source>
</evidence>
<dbReference type="PANTHER" id="PTHR24306:SF7">
    <property type="entry name" value="AHBB"/>
    <property type="match status" value="1"/>
</dbReference>
<dbReference type="Proteomes" id="UP000235672">
    <property type="component" value="Unassembled WGS sequence"/>
</dbReference>
<protein>
    <submittedName>
        <fullName evidence="3">Putative 25-hydroxycholesterol 7-alpha-hydroxylase</fullName>
    </submittedName>
</protein>
<keyword evidence="1" id="KW-0349">Heme</keyword>
<evidence type="ECO:0000313" key="4">
    <source>
        <dbReference type="Proteomes" id="UP000235672"/>
    </source>
</evidence>
<feature type="transmembrane region" description="Helical" evidence="2">
    <location>
        <begin position="205"/>
        <end position="226"/>
    </location>
</feature>
<evidence type="ECO:0000313" key="3">
    <source>
        <dbReference type="EMBL" id="PMD28304.1"/>
    </source>
</evidence>
<dbReference type="Pfam" id="PF00067">
    <property type="entry name" value="p450"/>
    <property type="match status" value="1"/>
</dbReference>
<dbReference type="SUPFAM" id="SSF48264">
    <property type="entry name" value="Cytochrome P450"/>
    <property type="match status" value="1"/>
</dbReference>
<dbReference type="GO" id="GO:0020037">
    <property type="term" value="F:heme binding"/>
    <property type="evidence" value="ECO:0007669"/>
    <property type="project" value="InterPro"/>
</dbReference>
<keyword evidence="2" id="KW-0472">Membrane</keyword>
<keyword evidence="1" id="KW-0408">Iron</keyword>
<feature type="binding site" description="axial binding residue" evidence="1">
    <location>
        <position position="370"/>
    </location>
    <ligand>
        <name>heme</name>
        <dbReference type="ChEBI" id="CHEBI:30413"/>
    </ligand>
    <ligandPart>
        <name>Fe</name>
        <dbReference type="ChEBI" id="CHEBI:18248"/>
    </ligandPart>
</feature>
<keyword evidence="2" id="KW-0812">Transmembrane</keyword>
<dbReference type="AlphaFoldDB" id="A0A2J6QPX7"/>
<dbReference type="Gene3D" id="1.10.630.10">
    <property type="entry name" value="Cytochrome P450"/>
    <property type="match status" value="1"/>
</dbReference>
<dbReference type="EMBL" id="KZ613464">
    <property type="protein sequence ID" value="PMD28304.1"/>
    <property type="molecule type" value="Genomic_DNA"/>
</dbReference>
<comment type="cofactor">
    <cofactor evidence="1">
        <name>heme</name>
        <dbReference type="ChEBI" id="CHEBI:30413"/>
    </cofactor>
</comment>
<dbReference type="PANTHER" id="PTHR24306">
    <property type="match status" value="1"/>
</dbReference>
<keyword evidence="1" id="KW-0479">Metal-binding</keyword>
<dbReference type="OrthoDB" id="3366823at2759"/>
<evidence type="ECO:0000256" key="1">
    <source>
        <dbReference type="PIRSR" id="PIRSR602401-1"/>
    </source>
</evidence>
<proteinExistence type="predicted"/>
<dbReference type="InterPro" id="IPR001128">
    <property type="entry name" value="Cyt_P450"/>
</dbReference>
<dbReference type="CDD" id="cd11040">
    <property type="entry name" value="CYP7_CYP8-like"/>
    <property type="match status" value="1"/>
</dbReference>
<dbReference type="GO" id="GO:0016705">
    <property type="term" value="F:oxidoreductase activity, acting on paired donors, with incorporation or reduction of molecular oxygen"/>
    <property type="evidence" value="ECO:0007669"/>
    <property type="project" value="InterPro"/>
</dbReference>
<keyword evidence="2" id="KW-1133">Transmembrane helix</keyword>
<dbReference type="InterPro" id="IPR036396">
    <property type="entry name" value="Cyt_P450_sf"/>
</dbReference>
<organism evidence="3 4">
    <name type="scientific">Hyaloscypha hepaticicola</name>
    <dbReference type="NCBI Taxonomy" id="2082293"/>
    <lineage>
        <taxon>Eukaryota</taxon>
        <taxon>Fungi</taxon>
        <taxon>Dikarya</taxon>
        <taxon>Ascomycota</taxon>
        <taxon>Pezizomycotina</taxon>
        <taxon>Leotiomycetes</taxon>
        <taxon>Helotiales</taxon>
        <taxon>Hyaloscyphaceae</taxon>
        <taxon>Hyaloscypha</taxon>
    </lineage>
</organism>
<dbReference type="InterPro" id="IPR002401">
    <property type="entry name" value="Cyt_P450_E_grp-I"/>
</dbReference>
<accession>A0A2J6QPX7</accession>
<name>A0A2J6QPX7_9HELO</name>
<dbReference type="GO" id="GO:0005506">
    <property type="term" value="F:iron ion binding"/>
    <property type="evidence" value="ECO:0007669"/>
    <property type="project" value="InterPro"/>
</dbReference>
<dbReference type="PRINTS" id="PR00463">
    <property type="entry name" value="EP450I"/>
</dbReference>
<sequence>MKKWFGIPQSSKGKYEACAKELDITVHKLMKQPYLNQMLKPTIRNLENNIPQMISFIDTELDLQPWERWAMTSYISDSEAEVNLMSLMRDMLGHASVPAIFGSAIMEKYPSLLHDVYGLDAGFYFFLMSLPAWTPWPGVMKAHVGRYKAWEALDDLQRALDALADGNPIDPSWGELDDISDFIMERHATFKKNGFEITERGDISVLWASVANANLLVYWLLLYILATPKLVDRIREEVAPFVTVSKPFSIGSISETPKLRISHEDLSKKCPVLKSAYLESLRMSNQPWSIRKVAQDVVISSGEKIPTSPSFLIQKGEFMTIPHDLHMQDPKYFKDPEKFDPERFLVRDRDGRLSTDARTMRPFGGGPSMCTGRALAEAECLALVAGVLMVWDIEPADRTAGWVIPKQHKTSAVSKPVHDTRVRIKRRKFEWEA</sequence>
<keyword evidence="4" id="KW-1185">Reference proteome</keyword>
<gene>
    <name evidence="3" type="ORF">NA56DRAFT_639962</name>
</gene>
<dbReference type="STRING" id="1745343.A0A2J6QPX7"/>
<dbReference type="GO" id="GO:0004497">
    <property type="term" value="F:monooxygenase activity"/>
    <property type="evidence" value="ECO:0007669"/>
    <property type="project" value="InterPro"/>
</dbReference>